<evidence type="ECO:0000313" key="3">
    <source>
        <dbReference type="EMBL" id="PVE44618.1"/>
    </source>
</evidence>
<keyword evidence="4" id="KW-1185">Reference proteome</keyword>
<protein>
    <recommendedName>
        <fullName evidence="2">SbsA Ig-like domain-containing protein</fullName>
    </recommendedName>
</protein>
<dbReference type="STRING" id="1293045.H663_11680"/>
<keyword evidence="1" id="KW-0732">Signal</keyword>
<evidence type="ECO:0000256" key="1">
    <source>
        <dbReference type="ARBA" id="ARBA00022729"/>
    </source>
</evidence>
<dbReference type="OrthoDB" id="8884034at2"/>
<dbReference type="InterPro" id="IPR013783">
    <property type="entry name" value="Ig-like_fold"/>
</dbReference>
<dbReference type="EMBL" id="LFYT02000001">
    <property type="protein sequence ID" value="PVE44618.1"/>
    <property type="molecule type" value="Genomic_DNA"/>
</dbReference>
<name>A0A2T7UJ06_9BURK</name>
<evidence type="ECO:0000313" key="4">
    <source>
        <dbReference type="Proteomes" id="UP000037507"/>
    </source>
</evidence>
<gene>
    <name evidence="3" type="ORF">H663_000950</name>
</gene>
<dbReference type="Gene3D" id="2.60.40.10">
    <property type="entry name" value="Immunoglobulins"/>
    <property type="match status" value="2"/>
</dbReference>
<dbReference type="AlphaFoldDB" id="A0A2T7UJ06"/>
<dbReference type="RefSeq" id="WP_053173188.1">
    <property type="nucleotide sequence ID" value="NZ_LFYT02000001.1"/>
</dbReference>
<sequence length="1168" mass="123049">MKIQLEIKDTSNTTKVTIAERQAGQTPVKHTVSLGEKITVIIDGITLTGSQTVANQKIKLIKMDRDLIIKSEDDAQEYVELKNFYTEPDAILMGDQWVIADASQLRQLSEGVIYAENSGAAIAQVAASSLFTTTAVAVPTAIAVASQAAKNEASATANAPTVAIPEANNGVNAAEAADGLSVVVTLPQGAAVGDVITVSIDGSTPVSYTVTASDVSASLNPSGTVSVLLPAADVSAAGQGAATVTTTYTDAAGNPATGGAVQTDVFLGNSPAAPTVDIQITNNLTPIITGTATLQAEDHLKVVINGAVYNDVFVSNTGHWSIDTATAVVSSGQLLTFTDGHSYSVDATVINVLGSSSDLRAEELTIDTSVSAPVLALHQDMGLSGSDLLTANGTIDVSGLEIGATWEYSLDGGNSWNPGNGGTAVTTTTDRFVATQGAYVQGSVLVRQTDAANNTSDHVALNSTSTRVQPVLYNLSDGANVWPKVVALSDGGYVVAWQSELFSQQGLVWGGFAQRYDSSNRAIGNPVELPNDGLLQNMNLDIAATVDAGYLVVWNRESSTGTDLYVQRYDADNLAVASLLSFSASSNPLQGQIKSPRIVALENGGAYSGCAVVWSDESSDYYVQGIDSHHQLMGSSQALGVLGNASKLDVVALHHGGYVVSGSYSNPPNVSSMARVFDNDHNLVGQINLTESIGQWTAVQALSDGGFLMAYVAGNNEDIYLLRSDATGNLLQPPVSLNRLSTTSPKIAVLNNGDYVVTWSEGTLDNQISDVFVQHFDGSTNAADMPVARLQCGDGLEDSYPQIVSLTGGDYLVSWGGGGSSHIFTQRFDIDGNLKGSVKDITPNFDNMSTVSLTALNDGGYVATVHQALPEVGDHVVHTLRFDATDQLMDESLALTVDTTAPVLDTSAPLDNQQDYVSDGNFTFVFNETVVLGDNGHIVFKDLTDGTSFDIDLANPAGQLHVLDRRLIIDPANDLTPGHHYAIHADAGVITDLAGNSSAAITDDTSFNFTVALPSTLDFGNNNDINLHLIGGTKLDNGKWYYYLDLTGNGDANDNLDDQITHDQLDNLFNAGADTFDTQINGAALGIDDERSVIINGFTLVLPTETELHDLLAALNPTDDKWSHVDPYWSATNTQAEWHSVIYANDPLLQPSSASDIWLNSVAIQVII</sequence>
<dbReference type="Proteomes" id="UP000037507">
    <property type="component" value="Unassembled WGS sequence"/>
</dbReference>
<evidence type="ECO:0000259" key="2">
    <source>
        <dbReference type="Pfam" id="PF13205"/>
    </source>
</evidence>
<accession>A0A2T7UJ06</accession>
<dbReference type="InterPro" id="IPR032812">
    <property type="entry name" value="SbsA_Ig"/>
</dbReference>
<reference evidence="3" key="1">
    <citation type="submission" date="2017-04" db="EMBL/GenBank/DDBJ databases">
        <title>Unexpected and diverse lifestyles within the genus Limnohabitans.</title>
        <authorList>
            <person name="Kasalicky V."/>
            <person name="Mehrshad M."/>
            <person name="Andrei S.-A."/>
            <person name="Salcher M."/>
            <person name="Kratochvilova H."/>
            <person name="Simek K."/>
            <person name="Ghai R."/>
        </authorList>
    </citation>
    <scope>NUCLEOTIDE SEQUENCE [LARGE SCALE GENOMIC DNA]</scope>
    <source>
        <strain evidence="3">II-D5</strain>
    </source>
</reference>
<comment type="caution">
    <text evidence="3">The sequence shown here is derived from an EMBL/GenBank/DDBJ whole genome shotgun (WGS) entry which is preliminary data.</text>
</comment>
<dbReference type="Pfam" id="PF13205">
    <property type="entry name" value="Big_5"/>
    <property type="match status" value="1"/>
</dbReference>
<organism evidence="3 4">
    <name type="scientific">Limnohabitans planktonicus II-D5</name>
    <dbReference type="NCBI Taxonomy" id="1293045"/>
    <lineage>
        <taxon>Bacteria</taxon>
        <taxon>Pseudomonadati</taxon>
        <taxon>Pseudomonadota</taxon>
        <taxon>Betaproteobacteria</taxon>
        <taxon>Burkholderiales</taxon>
        <taxon>Comamonadaceae</taxon>
        <taxon>Limnohabitans</taxon>
    </lineage>
</organism>
<proteinExistence type="predicted"/>
<feature type="domain" description="SbsA Ig-like" evidence="2">
    <location>
        <begin position="898"/>
        <end position="1010"/>
    </location>
</feature>